<comment type="caution">
    <text evidence="2">The sequence shown here is derived from an EMBL/GenBank/DDBJ whole genome shotgun (WGS) entry which is preliminary data.</text>
</comment>
<keyword evidence="3" id="KW-1185">Reference proteome</keyword>
<reference evidence="2" key="1">
    <citation type="submission" date="2018-05" db="EMBL/GenBank/DDBJ databases">
        <authorList>
            <person name="Pedro S.L.S."/>
            <person name="Freitas R.C."/>
            <person name="Barreto A.S."/>
            <person name="Lima A.O.S."/>
        </authorList>
    </citation>
    <scope>NUCLEOTIDE SEQUENCE</scope>
    <source>
        <strain evidence="2">BP203</strain>
        <tissue evidence="2">Muscle</tissue>
    </source>
</reference>
<name>A0ABX0SBD2_PONBL</name>
<sequence>MGDVGYQYGKAVFGGWSRGDIVEKMLTDRRSADLNESRRADTSDDPESLTHASPQVLAFPSSGFTDLAEIVSRIEPPTSYVSVSDGCADGEESDCLTEYEEDVGPDCSRDEGGSPEGASPGTAFEMVRVGGLGPPTRGTEPRLTAPVSRAVCHVRGHPYPCRRRASRSSVTGAVCRRTPPDLRMPEDLEGVPPWAGLGVGPMEAAHCPSACCYACDPQPPGSTHWTGLSAGGGPPLHR</sequence>
<feature type="compositionally biased region" description="Basic and acidic residues" evidence="1">
    <location>
        <begin position="28"/>
        <end position="42"/>
    </location>
</feature>
<feature type="region of interest" description="Disordered" evidence="1">
    <location>
        <begin position="28"/>
        <end position="55"/>
    </location>
</feature>
<organism evidence="2 3">
    <name type="scientific">Pontoporia blainvillei</name>
    <name type="common">Franciscana</name>
    <name type="synonym">Delphinus blainvillei</name>
    <dbReference type="NCBI Taxonomy" id="48723"/>
    <lineage>
        <taxon>Eukaryota</taxon>
        <taxon>Metazoa</taxon>
        <taxon>Chordata</taxon>
        <taxon>Craniata</taxon>
        <taxon>Vertebrata</taxon>
        <taxon>Euteleostomi</taxon>
        <taxon>Mammalia</taxon>
        <taxon>Eutheria</taxon>
        <taxon>Laurasiatheria</taxon>
        <taxon>Artiodactyla</taxon>
        <taxon>Whippomorpha</taxon>
        <taxon>Cetacea</taxon>
        <taxon>Odontoceti</taxon>
        <taxon>Pontoporiidae</taxon>
        <taxon>Pontoporia</taxon>
    </lineage>
</organism>
<accession>A0ABX0SBD2</accession>
<evidence type="ECO:0000313" key="2">
    <source>
        <dbReference type="EMBL" id="NIG61938.1"/>
    </source>
</evidence>
<proteinExistence type="predicted"/>
<feature type="region of interest" description="Disordered" evidence="1">
    <location>
        <begin position="101"/>
        <end position="122"/>
    </location>
</feature>
<dbReference type="Proteomes" id="UP001165941">
    <property type="component" value="Unassembled WGS sequence"/>
</dbReference>
<gene>
    <name evidence="2" type="ORF">BU61_11356</name>
</gene>
<dbReference type="EMBL" id="PGGH01395265">
    <property type="protein sequence ID" value="NIG61938.1"/>
    <property type="molecule type" value="Genomic_DNA"/>
</dbReference>
<evidence type="ECO:0000313" key="3">
    <source>
        <dbReference type="Proteomes" id="UP001165941"/>
    </source>
</evidence>
<protein>
    <submittedName>
        <fullName evidence="2">Uncharacterized protein</fullName>
    </submittedName>
</protein>
<evidence type="ECO:0000256" key="1">
    <source>
        <dbReference type="SAM" id="MobiDB-lite"/>
    </source>
</evidence>